<evidence type="ECO:0000256" key="2">
    <source>
        <dbReference type="ARBA" id="ARBA00005982"/>
    </source>
</evidence>
<feature type="transmembrane region" description="Helical" evidence="8">
    <location>
        <begin position="64"/>
        <end position="88"/>
    </location>
</feature>
<keyword evidence="7 8" id="KW-0472">Membrane</keyword>
<organism evidence="10 11">
    <name type="scientific">Agromyces humatus</name>
    <dbReference type="NCBI Taxonomy" id="279573"/>
    <lineage>
        <taxon>Bacteria</taxon>
        <taxon>Bacillati</taxon>
        <taxon>Actinomycetota</taxon>
        <taxon>Actinomycetes</taxon>
        <taxon>Micrococcales</taxon>
        <taxon>Microbacteriaceae</taxon>
        <taxon>Agromyces</taxon>
    </lineage>
</organism>
<feature type="transmembrane region" description="Helical" evidence="8">
    <location>
        <begin position="251"/>
        <end position="270"/>
    </location>
</feature>
<comment type="caution">
    <text evidence="10">The sequence shown here is derived from an EMBL/GenBank/DDBJ whole genome shotgun (WGS) entry which is preliminary data.</text>
</comment>
<protein>
    <submittedName>
        <fullName evidence="10">Peptide MFS transporter</fullName>
    </submittedName>
</protein>
<accession>A0ABP4WSN6</accession>
<dbReference type="InterPro" id="IPR050171">
    <property type="entry name" value="MFS_Transporters"/>
</dbReference>
<gene>
    <name evidence="10" type="ORF">GCM10009747_18640</name>
</gene>
<dbReference type="PROSITE" id="PS50850">
    <property type="entry name" value="MFS"/>
    <property type="match status" value="1"/>
</dbReference>
<keyword evidence="11" id="KW-1185">Reference proteome</keyword>
<feature type="transmembrane region" description="Helical" evidence="8">
    <location>
        <begin position="282"/>
        <end position="303"/>
    </location>
</feature>
<feature type="transmembrane region" description="Helical" evidence="8">
    <location>
        <begin position="25"/>
        <end position="52"/>
    </location>
</feature>
<dbReference type="InterPro" id="IPR020846">
    <property type="entry name" value="MFS_dom"/>
</dbReference>
<feature type="transmembrane region" description="Helical" evidence="8">
    <location>
        <begin position="160"/>
        <end position="179"/>
    </location>
</feature>
<dbReference type="InterPro" id="IPR005279">
    <property type="entry name" value="Dipep/tripep_permease"/>
</dbReference>
<feature type="transmembrane region" description="Helical" evidence="8">
    <location>
        <begin position="455"/>
        <end position="476"/>
    </location>
</feature>
<feature type="transmembrane region" description="Helical" evidence="8">
    <location>
        <begin position="323"/>
        <end position="347"/>
    </location>
</feature>
<feature type="transmembrane region" description="Helical" evidence="8">
    <location>
        <begin position="124"/>
        <end position="148"/>
    </location>
</feature>
<dbReference type="InterPro" id="IPR000109">
    <property type="entry name" value="POT_fam"/>
</dbReference>
<name>A0ABP4WSN6_9MICO</name>
<keyword evidence="3" id="KW-0813">Transport</keyword>
<dbReference type="Proteomes" id="UP001500506">
    <property type="component" value="Unassembled WGS sequence"/>
</dbReference>
<reference evidence="11" key="1">
    <citation type="journal article" date="2019" name="Int. J. Syst. Evol. Microbiol.">
        <title>The Global Catalogue of Microorganisms (GCM) 10K type strain sequencing project: providing services to taxonomists for standard genome sequencing and annotation.</title>
        <authorList>
            <consortium name="The Broad Institute Genomics Platform"/>
            <consortium name="The Broad Institute Genome Sequencing Center for Infectious Disease"/>
            <person name="Wu L."/>
            <person name="Ma J."/>
        </authorList>
    </citation>
    <scope>NUCLEOTIDE SEQUENCE [LARGE SCALE GENOMIC DNA]</scope>
    <source>
        <strain evidence="11">JCM 14319</strain>
    </source>
</reference>
<feature type="transmembrane region" description="Helical" evidence="8">
    <location>
        <begin position="359"/>
        <end position="378"/>
    </location>
</feature>
<proteinExistence type="inferred from homology"/>
<keyword evidence="6 8" id="KW-1133">Transmembrane helix</keyword>
<evidence type="ECO:0000256" key="6">
    <source>
        <dbReference type="ARBA" id="ARBA00022989"/>
    </source>
</evidence>
<dbReference type="SUPFAM" id="SSF103473">
    <property type="entry name" value="MFS general substrate transporter"/>
    <property type="match status" value="2"/>
</dbReference>
<dbReference type="PANTHER" id="PTHR23517">
    <property type="entry name" value="RESISTANCE PROTEIN MDTM, PUTATIVE-RELATED-RELATED"/>
    <property type="match status" value="1"/>
</dbReference>
<feature type="transmembrane region" description="Helical" evidence="8">
    <location>
        <begin position="425"/>
        <end position="443"/>
    </location>
</feature>
<feature type="transmembrane region" description="Helical" evidence="8">
    <location>
        <begin position="384"/>
        <end position="404"/>
    </location>
</feature>
<feature type="transmembrane region" description="Helical" evidence="8">
    <location>
        <begin position="226"/>
        <end position="245"/>
    </location>
</feature>
<dbReference type="PANTHER" id="PTHR23517:SF15">
    <property type="entry name" value="PROTON-DEPENDENT OLIGOPEPTIDE FAMILY TRANSPORT PROTEIN"/>
    <property type="match status" value="1"/>
</dbReference>
<comment type="similarity">
    <text evidence="2">Belongs to the major facilitator superfamily. Proton-dependent oligopeptide transporter (POT/PTR) (TC 2.A.17) family.</text>
</comment>
<evidence type="ECO:0000313" key="10">
    <source>
        <dbReference type="EMBL" id="GAA1759861.1"/>
    </source>
</evidence>
<evidence type="ECO:0000259" key="9">
    <source>
        <dbReference type="PROSITE" id="PS50850"/>
    </source>
</evidence>
<feature type="domain" description="Major facilitator superfamily (MFS) profile" evidence="9">
    <location>
        <begin position="29"/>
        <end position="478"/>
    </location>
</feature>
<evidence type="ECO:0000256" key="4">
    <source>
        <dbReference type="ARBA" id="ARBA00022475"/>
    </source>
</evidence>
<dbReference type="Pfam" id="PF00854">
    <property type="entry name" value="PTR2"/>
    <property type="match status" value="1"/>
</dbReference>
<evidence type="ECO:0000313" key="11">
    <source>
        <dbReference type="Proteomes" id="UP001500506"/>
    </source>
</evidence>
<evidence type="ECO:0000256" key="1">
    <source>
        <dbReference type="ARBA" id="ARBA00004651"/>
    </source>
</evidence>
<dbReference type="EMBL" id="BAAANH010000003">
    <property type="protein sequence ID" value="GAA1759861.1"/>
    <property type="molecule type" value="Genomic_DNA"/>
</dbReference>
<evidence type="ECO:0000256" key="8">
    <source>
        <dbReference type="SAM" id="Phobius"/>
    </source>
</evidence>
<feature type="transmembrane region" description="Helical" evidence="8">
    <location>
        <begin position="100"/>
        <end position="118"/>
    </location>
</feature>
<dbReference type="NCBIfam" id="TIGR00924">
    <property type="entry name" value="yjdL_sub1_fam"/>
    <property type="match status" value="1"/>
</dbReference>
<sequence length="484" mass="50108">MAVTDTGVEAPQQPHRTILGLPVKVWPVSIIGVFESFAFWGTQTVLVFYVYFAVGDGGLGLPTSLAIAVSSAYGGSVFLATVFTGWVADRLLGAERTLRLGAVVAFVGYALLAVLPGAPGLVTGLVGIAFGTAAMWVSEGTLVDAAVADDEPKRDAAFTVYYLATATGALLGITLSGVFQSTVGFRIGFGITAVALLIGLCIYLPFRKGIAAIAPAPSGSAARSTALVVGIVVAIVLALVGATVIGVNPALIVLVPSAILALVFFTRFFVSSRVSHEERAGVRRYLPFFVATLIFCALYQQLYTTVAIYSEENTDRFLFGLELPASTILGIAPLCTIVVAPILAIIWGGLGDRQPALSLKYAGAFACCAIGLGLLAAASGSSSLTPLIVLATVVFIFGASDMVVSPAGISMATSVAPKSFQAQTLSLHYLAVAIGIAGAGMVGELYRPGENETGYFWALSATALTVAVFMVIVRVMSRRSAVAR</sequence>
<evidence type="ECO:0000256" key="7">
    <source>
        <dbReference type="ARBA" id="ARBA00023136"/>
    </source>
</evidence>
<keyword evidence="5 8" id="KW-0812">Transmembrane</keyword>
<keyword evidence="4" id="KW-1003">Cell membrane</keyword>
<feature type="transmembrane region" description="Helical" evidence="8">
    <location>
        <begin position="185"/>
        <end position="206"/>
    </location>
</feature>
<evidence type="ECO:0000256" key="5">
    <source>
        <dbReference type="ARBA" id="ARBA00022692"/>
    </source>
</evidence>
<dbReference type="InterPro" id="IPR036259">
    <property type="entry name" value="MFS_trans_sf"/>
</dbReference>
<dbReference type="RefSeq" id="WP_232499963.1">
    <property type="nucleotide sequence ID" value="NZ_BAAANH010000003.1"/>
</dbReference>
<evidence type="ECO:0000256" key="3">
    <source>
        <dbReference type="ARBA" id="ARBA00022448"/>
    </source>
</evidence>
<dbReference type="Gene3D" id="1.20.1250.20">
    <property type="entry name" value="MFS general substrate transporter like domains"/>
    <property type="match status" value="1"/>
</dbReference>
<comment type="subcellular location">
    <subcellularLocation>
        <location evidence="1">Cell membrane</location>
        <topology evidence="1">Multi-pass membrane protein</topology>
    </subcellularLocation>
</comment>